<name>A0A108T891_BACSE</name>
<protein>
    <submittedName>
        <fullName evidence="2">Uncharacterized protein</fullName>
    </submittedName>
</protein>
<keyword evidence="1" id="KW-0472">Membrane</keyword>
<evidence type="ECO:0000256" key="1">
    <source>
        <dbReference type="SAM" id="Phobius"/>
    </source>
</evidence>
<organism evidence="2 3">
    <name type="scientific">Bacteroides stercoris</name>
    <dbReference type="NCBI Taxonomy" id="46506"/>
    <lineage>
        <taxon>Bacteria</taxon>
        <taxon>Pseudomonadati</taxon>
        <taxon>Bacteroidota</taxon>
        <taxon>Bacteroidia</taxon>
        <taxon>Bacteroidales</taxon>
        <taxon>Bacteroidaceae</taxon>
        <taxon>Bacteroides</taxon>
    </lineage>
</organism>
<dbReference type="STRING" id="46506.AA415_01581"/>
<keyword evidence="1" id="KW-1133">Transmembrane helix</keyword>
<dbReference type="AlphaFoldDB" id="A0A108T891"/>
<evidence type="ECO:0000313" key="2">
    <source>
        <dbReference type="EMBL" id="KWR55133.1"/>
    </source>
</evidence>
<gene>
    <name evidence="2" type="ORF">AA415_01581</name>
</gene>
<proteinExistence type="predicted"/>
<keyword evidence="3" id="KW-1185">Reference proteome</keyword>
<dbReference type="EMBL" id="LRGC01000006">
    <property type="protein sequence ID" value="KWR55133.1"/>
    <property type="molecule type" value="Genomic_DNA"/>
</dbReference>
<keyword evidence="1" id="KW-0812">Transmembrane</keyword>
<accession>A0A108T891</accession>
<dbReference type="Proteomes" id="UP000056419">
    <property type="component" value="Unassembled WGS sequence"/>
</dbReference>
<sequence length="179" mass="19255">MSPGGIPKRQVQIGMEILSAKTCIRPATAACTVSEHLFKEIGEAACTASGKLLPVGRVPVCTAPVRTETGTALTTEACTAEAAETSCTGLLPCPLLSLKFIGMLPVFAIFIILLSFLRITKHLIGLVDSLKLVFGSSVIRIQVGMIFARQLTERLLDVILRCRFVYSKDLIIINVSHSL</sequence>
<feature type="transmembrane region" description="Helical" evidence="1">
    <location>
        <begin position="100"/>
        <end position="120"/>
    </location>
</feature>
<evidence type="ECO:0000313" key="3">
    <source>
        <dbReference type="Proteomes" id="UP000056419"/>
    </source>
</evidence>
<comment type="caution">
    <text evidence="2">The sequence shown here is derived from an EMBL/GenBank/DDBJ whole genome shotgun (WGS) entry which is preliminary data.</text>
</comment>
<reference evidence="2 3" key="1">
    <citation type="journal article" date="2016" name="BMC Genomics">
        <title>Type VI secretion systems of human gut Bacteroidales segregate into three genetic architectures, two of which are contained on mobile genetic elements.</title>
        <authorList>
            <person name="Coyne M.J."/>
            <person name="Roelofs K.G."/>
            <person name="Comstock L.E."/>
        </authorList>
    </citation>
    <scope>NUCLEOTIDE SEQUENCE [LARGE SCALE GENOMIC DNA]</scope>
    <source>
        <strain evidence="2 3">CL09T03C01</strain>
    </source>
</reference>